<feature type="region of interest" description="Disordered" evidence="1">
    <location>
        <begin position="126"/>
        <end position="162"/>
    </location>
</feature>
<reference evidence="3 4" key="1">
    <citation type="submission" date="2019-12" db="EMBL/GenBank/DDBJ databases">
        <title>Genomic-based taxomic classification of the family Erythrobacteraceae.</title>
        <authorList>
            <person name="Xu L."/>
        </authorList>
    </citation>
    <scope>NUCLEOTIDE SEQUENCE [LARGE SCALE GENOMIC DNA]</scope>
    <source>
        <strain evidence="3 4">LMG 29519</strain>
    </source>
</reference>
<dbReference type="RefSeq" id="WP_160615327.1">
    <property type="nucleotide sequence ID" value="NZ_WTYR01000001.1"/>
</dbReference>
<proteinExistence type="predicted"/>
<dbReference type="Proteomes" id="UP000429229">
    <property type="component" value="Unassembled WGS sequence"/>
</dbReference>
<evidence type="ECO:0000256" key="1">
    <source>
        <dbReference type="SAM" id="MobiDB-lite"/>
    </source>
</evidence>
<dbReference type="OrthoDB" id="9812260at2"/>
<gene>
    <name evidence="3" type="ORF">GRI68_01220</name>
</gene>
<keyword evidence="4" id="KW-1185">Reference proteome</keyword>
<comment type="caution">
    <text evidence="3">The sequence shown here is derived from an EMBL/GenBank/DDBJ whole genome shotgun (WGS) entry which is preliminary data.</text>
</comment>
<name>A0A6I4TYQ5_9SPHN</name>
<dbReference type="EMBL" id="WTYR01000001">
    <property type="protein sequence ID" value="MXP08800.1"/>
    <property type="molecule type" value="Genomic_DNA"/>
</dbReference>
<protein>
    <submittedName>
        <fullName evidence="3">GAF domain-containing protein</fullName>
    </submittedName>
</protein>
<dbReference type="Pfam" id="PF01590">
    <property type="entry name" value="GAF"/>
    <property type="match status" value="1"/>
</dbReference>
<dbReference type="PANTHER" id="PTHR43102">
    <property type="entry name" value="SLR1143 PROTEIN"/>
    <property type="match status" value="1"/>
</dbReference>
<dbReference type="PANTHER" id="PTHR43102:SF2">
    <property type="entry name" value="GAF DOMAIN-CONTAINING PROTEIN"/>
    <property type="match status" value="1"/>
</dbReference>
<sequence length="162" mass="18657">MLQIRSDENARLAALASYDILNTEVELPFDRIVRLVRKLLDVPMATVSFVDEDRQWFKAKRGIAMQKAERKAAICGHTIRSREPLVVADLRKNPRFADLPHIRAKPPILSYLGAAAWQKSKGAPGWRRPLRRFPLPPRPAHRRCARRGRRVRSRPRRSSPTP</sequence>
<dbReference type="Gene3D" id="3.30.450.40">
    <property type="match status" value="1"/>
</dbReference>
<dbReference type="AlphaFoldDB" id="A0A6I4TYQ5"/>
<evidence type="ECO:0000313" key="4">
    <source>
        <dbReference type="Proteomes" id="UP000429229"/>
    </source>
</evidence>
<evidence type="ECO:0000259" key="2">
    <source>
        <dbReference type="Pfam" id="PF01590"/>
    </source>
</evidence>
<evidence type="ECO:0000313" key="3">
    <source>
        <dbReference type="EMBL" id="MXP08800.1"/>
    </source>
</evidence>
<dbReference type="InterPro" id="IPR029016">
    <property type="entry name" value="GAF-like_dom_sf"/>
</dbReference>
<feature type="compositionally biased region" description="Basic residues" evidence="1">
    <location>
        <begin position="139"/>
        <end position="162"/>
    </location>
</feature>
<accession>A0A6I4TYQ5</accession>
<feature type="domain" description="GAF" evidence="2">
    <location>
        <begin position="29"/>
        <end position="115"/>
    </location>
</feature>
<organism evidence="3 4">
    <name type="scientific">Alteriqipengyuania halimionae</name>
    <dbReference type="NCBI Taxonomy" id="1926630"/>
    <lineage>
        <taxon>Bacteria</taxon>
        <taxon>Pseudomonadati</taxon>
        <taxon>Pseudomonadota</taxon>
        <taxon>Alphaproteobacteria</taxon>
        <taxon>Sphingomonadales</taxon>
        <taxon>Erythrobacteraceae</taxon>
        <taxon>Alteriqipengyuania</taxon>
    </lineage>
</organism>
<dbReference type="InterPro" id="IPR003018">
    <property type="entry name" value="GAF"/>
</dbReference>
<dbReference type="SUPFAM" id="SSF55781">
    <property type="entry name" value="GAF domain-like"/>
    <property type="match status" value="1"/>
</dbReference>